<dbReference type="Proteomes" id="UP001254848">
    <property type="component" value="Unassembled WGS sequence"/>
</dbReference>
<accession>A0ABU3P3Z7</accession>
<feature type="transmembrane region" description="Helical" evidence="1">
    <location>
        <begin position="83"/>
        <end position="101"/>
    </location>
</feature>
<feature type="transmembrane region" description="Helical" evidence="1">
    <location>
        <begin position="260"/>
        <end position="286"/>
    </location>
</feature>
<gene>
    <name evidence="2" type="ORF">Q4T40_16565</name>
</gene>
<dbReference type="NCBIfam" id="TIGR03082">
    <property type="entry name" value="Gneg_AbrB_dup"/>
    <property type="match status" value="2"/>
</dbReference>
<dbReference type="RefSeq" id="WP_413781325.1">
    <property type="nucleotide sequence ID" value="NZ_JAUOZS010000001.1"/>
</dbReference>
<dbReference type="EMBL" id="JAUOZS010000001">
    <property type="protein sequence ID" value="MDT8902856.1"/>
    <property type="molecule type" value="Genomic_DNA"/>
</dbReference>
<sequence length="348" mass="35490">MVKNFLVTLAAAVAGGLLFYSVHSPLPWMLGPLTAVIVLGRVAPARVCWPVKLRNAGLMVLGHIMGRPFTAAVGLYILSQIHLMLGMTVVLILASVAAGYITHRQTGLSLATCVLATVPGGLSQMVVLGEEIAGADATVVTVMQTIRMLSAVFTVPFLVTHGLSAGGAAGPAAAAVPAVADPAAALPYIAAVVVGALLAARLGFPTPYLLGPVLATAPLVVAGFPPPVVPQPLLNAAQIAVGAYMGSAIDFAGSGKWRKILAYTFANVAVLLVVSLLIGYGLAAAIPTSGATAFLSAAPGGMAEMGLTAILVGGDVSVVVGYHMFRLLFILIILPPLLRRWLGEGRNP</sequence>
<feature type="transmembrane region" description="Helical" evidence="1">
    <location>
        <begin position="148"/>
        <end position="173"/>
    </location>
</feature>
<organism evidence="2 3">
    <name type="scientific">Anaeroselena agilis</name>
    <dbReference type="NCBI Taxonomy" id="3063788"/>
    <lineage>
        <taxon>Bacteria</taxon>
        <taxon>Bacillati</taxon>
        <taxon>Bacillota</taxon>
        <taxon>Negativicutes</taxon>
        <taxon>Acetonemataceae</taxon>
        <taxon>Anaeroselena</taxon>
    </lineage>
</organism>
<dbReference type="Pfam" id="PF05145">
    <property type="entry name" value="AbrB"/>
    <property type="match status" value="1"/>
</dbReference>
<dbReference type="PIRSF" id="PIRSF038991">
    <property type="entry name" value="Protein_AbrB"/>
    <property type="match status" value="1"/>
</dbReference>
<keyword evidence="1" id="KW-0472">Membrane</keyword>
<evidence type="ECO:0000313" key="2">
    <source>
        <dbReference type="EMBL" id="MDT8902856.1"/>
    </source>
</evidence>
<reference evidence="2 3" key="1">
    <citation type="submission" date="2023-07" db="EMBL/GenBank/DDBJ databases">
        <title>The novel representative of Negativicutes class, Anaeroselena agilis gen. nov. sp. nov.</title>
        <authorList>
            <person name="Prokofeva M.I."/>
            <person name="Elcheninov A.G."/>
            <person name="Klyukina A."/>
            <person name="Kublanov I.V."/>
            <person name="Frolov E.N."/>
            <person name="Podosokorskaya O.A."/>
        </authorList>
    </citation>
    <scope>NUCLEOTIDE SEQUENCE [LARGE SCALE GENOMIC DNA]</scope>
    <source>
        <strain evidence="2 3">4137-cl</strain>
    </source>
</reference>
<protein>
    <submittedName>
        <fullName evidence="2">AbrB family transcriptional regulator</fullName>
    </submittedName>
</protein>
<keyword evidence="3" id="KW-1185">Reference proteome</keyword>
<dbReference type="InterPro" id="IPR007820">
    <property type="entry name" value="AbrB_fam"/>
</dbReference>
<evidence type="ECO:0000313" key="3">
    <source>
        <dbReference type="Proteomes" id="UP001254848"/>
    </source>
</evidence>
<feature type="transmembrane region" description="Helical" evidence="1">
    <location>
        <begin position="56"/>
        <end position="77"/>
    </location>
</feature>
<dbReference type="PANTHER" id="PTHR38457:SF1">
    <property type="entry name" value="REGULATOR ABRB-RELATED"/>
    <property type="match status" value="1"/>
</dbReference>
<keyword evidence="1" id="KW-1133">Transmembrane helix</keyword>
<keyword evidence="1" id="KW-0812">Transmembrane</keyword>
<dbReference type="InterPro" id="IPR017516">
    <property type="entry name" value="AbrB_dup"/>
</dbReference>
<feature type="transmembrane region" description="Helical" evidence="1">
    <location>
        <begin position="26"/>
        <end position="44"/>
    </location>
</feature>
<evidence type="ECO:0000256" key="1">
    <source>
        <dbReference type="SAM" id="Phobius"/>
    </source>
</evidence>
<name>A0ABU3P3Z7_9FIRM</name>
<dbReference type="PANTHER" id="PTHR38457">
    <property type="entry name" value="REGULATOR ABRB-RELATED"/>
    <property type="match status" value="1"/>
</dbReference>
<proteinExistence type="predicted"/>
<feature type="transmembrane region" description="Helical" evidence="1">
    <location>
        <begin position="306"/>
        <end position="334"/>
    </location>
</feature>
<comment type="caution">
    <text evidence="2">The sequence shown here is derived from an EMBL/GenBank/DDBJ whole genome shotgun (WGS) entry which is preliminary data.</text>
</comment>
<feature type="transmembrane region" description="Helical" evidence="1">
    <location>
        <begin position="185"/>
        <end position="204"/>
    </location>
</feature>